<keyword evidence="3" id="KW-1185">Reference proteome</keyword>
<comment type="caution">
    <text evidence="2">The sequence shown here is derived from an EMBL/GenBank/DDBJ whole genome shotgun (WGS) entry which is preliminary data.</text>
</comment>
<dbReference type="AlphaFoldDB" id="A0A553HS84"/>
<feature type="compositionally biased region" description="Low complexity" evidence="1">
    <location>
        <begin position="156"/>
        <end position="172"/>
    </location>
</feature>
<evidence type="ECO:0000313" key="3">
    <source>
        <dbReference type="Proteomes" id="UP000319160"/>
    </source>
</evidence>
<feature type="region of interest" description="Disordered" evidence="1">
    <location>
        <begin position="154"/>
        <end position="203"/>
    </location>
</feature>
<evidence type="ECO:0000313" key="2">
    <source>
        <dbReference type="EMBL" id="TRX90806.1"/>
    </source>
</evidence>
<accession>A0A553HS84</accession>
<reference evidence="3" key="1">
    <citation type="submission" date="2019-06" db="EMBL/GenBank/DDBJ databases">
        <title>Draft genome sequence of the griseofulvin-producing fungus Xylaria cubensis strain G536.</title>
        <authorList>
            <person name="Mead M.E."/>
            <person name="Raja H.A."/>
            <person name="Steenwyk J.L."/>
            <person name="Knowles S.L."/>
            <person name="Oberlies N.H."/>
            <person name="Rokas A."/>
        </authorList>
    </citation>
    <scope>NUCLEOTIDE SEQUENCE [LARGE SCALE GENOMIC DNA]</scope>
    <source>
        <strain evidence="3">G536</strain>
    </source>
</reference>
<sequence>MAAASETTVSSTTYDLIGAWVGQQRLAPTPLTDKLRSALLGLEYALKVESVSVVEPELGEFNWVGHLQEYRAARPFQGSREVIFTDSPFDPTGRALRWKCQVFLAEAKETFPYGDASQHTFAKKRDAKRYAAKCAVDWLRANGFMPQSGGVKFPKSASIFSQQKQQQQQQAQPKPPSSPFHTTKPSSPPAVIPASPFDASQPSAAHQANELCTVLGLPSPVYRVESTDEKGSFFSGSADFGAYNAILPFDVSKSRVENIMGKKAAKEMIAENLLKLLQEEKQKRAAADEAFLAQHRSGDAK</sequence>
<evidence type="ECO:0000256" key="1">
    <source>
        <dbReference type="SAM" id="MobiDB-lite"/>
    </source>
</evidence>
<proteinExistence type="predicted"/>
<gene>
    <name evidence="2" type="ORF">FHL15_008385</name>
</gene>
<dbReference type="OrthoDB" id="5222339at2759"/>
<dbReference type="Proteomes" id="UP000319160">
    <property type="component" value="Unassembled WGS sequence"/>
</dbReference>
<name>A0A553HS84_9PEZI</name>
<protein>
    <recommendedName>
        <fullName evidence="4">DRBM domain-containing protein</fullName>
    </recommendedName>
</protein>
<dbReference type="EMBL" id="VFLP01000052">
    <property type="protein sequence ID" value="TRX90806.1"/>
    <property type="molecule type" value="Genomic_DNA"/>
</dbReference>
<organism evidence="2 3">
    <name type="scientific">Xylaria flabelliformis</name>
    <dbReference type="NCBI Taxonomy" id="2512241"/>
    <lineage>
        <taxon>Eukaryota</taxon>
        <taxon>Fungi</taxon>
        <taxon>Dikarya</taxon>
        <taxon>Ascomycota</taxon>
        <taxon>Pezizomycotina</taxon>
        <taxon>Sordariomycetes</taxon>
        <taxon>Xylariomycetidae</taxon>
        <taxon>Xylariales</taxon>
        <taxon>Xylariaceae</taxon>
        <taxon>Xylaria</taxon>
    </lineage>
</organism>
<evidence type="ECO:0008006" key="4">
    <source>
        <dbReference type="Google" id="ProtNLM"/>
    </source>
</evidence>